<dbReference type="Proteomes" id="UP000596247">
    <property type="component" value="Chromosome"/>
</dbReference>
<reference evidence="1 2" key="1">
    <citation type="submission" date="2020-09" db="EMBL/GenBank/DDBJ databases">
        <authorList>
            <person name="Jameson E."/>
        </authorList>
    </citation>
    <scope>NUCLEOTIDE SEQUENCE [LARGE SCALE GENOMIC DNA]</scope>
</reference>
<evidence type="ECO:0000313" key="1">
    <source>
        <dbReference type="EMBL" id="CAD5236070.1"/>
    </source>
</evidence>
<name>A0A7R8R523_9CAUD</name>
<protein>
    <submittedName>
        <fullName evidence="1">Uncharacterized protein</fullName>
    </submittedName>
</protein>
<organism evidence="1 2">
    <name type="scientific">Klebsiella phage vB_KvM-Eowyn</name>
    <dbReference type="NCBI Taxonomy" id="2762819"/>
    <lineage>
        <taxon>Viruses</taxon>
        <taxon>Duplodnaviria</taxon>
        <taxon>Heunggongvirae</taxon>
        <taxon>Uroviricota</taxon>
        <taxon>Caudoviricetes</taxon>
        <taxon>Chimalliviridae</taxon>
        <taxon>Eowynvirus</taxon>
        <taxon>Eowynvirus eowyn</taxon>
    </lineage>
</organism>
<sequence length="147" mass="16469">MTTYVFELHPFVEANPDVAIGVYPYNVFLRDVIWVAHRGHRKAADLYESIFDILETVDPEAKLHTVGDILKCICQTAEKLKPWLAPTLKTFGTEPIQLSQLEVVSVSMMGGVVLKVMTTPGLSYQSEKKWTPCEPSSISRPCISTTR</sequence>
<keyword evidence="2" id="KW-1185">Reference proteome</keyword>
<proteinExistence type="predicted"/>
<accession>A0A7R8R523</accession>
<dbReference type="EMBL" id="LR881104">
    <property type="protein sequence ID" value="CAD5236070.1"/>
    <property type="molecule type" value="Genomic_DNA"/>
</dbReference>
<gene>
    <name evidence="1" type="ORF">LLCLJKAH_00081</name>
</gene>
<evidence type="ECO:0000313" key="2">
    <source>
        <dbReference type="Proteomes" id="UP000596247"/>
    </source>
</evidence>